<evidence type="ECO:0000313" key="2">
    <source>
        <dbReference type="Proteomes" id="UP000664859"/>
    </source>
</evidence>
<reference evidence="1" key="1">
    <citation type="submission" date="2021-02" db="EMBL/GenBank/DDBJ databases">
        <title>First Annotated Genome of the Yellow-green Alga Tribonema minus.</title>
        <authorList>
            <person name="Mahan K.M."/>
        </authorList>
    </citation>
    <scope>NUCLEOTIDE SEQUENCE</scope>
    <source>
        <strain evidence="1">UTEX B ZZ1240</strain>
    </source>
</reference>
<dbReference type="Proteomes" id="UP000664859">
    <property type="component" value="Unassembled WGS sequence"/>
</dbReference>
<proteinExistence type="predicted"/>
<name>A0A835ZIJ0_9STRA</name>
<evidence type="ECO:0008006" key="3">
    <source>
        <dbReference type="Google" id="ProtNLM"/>
    </source>
</evidence>
<comment type="caution">
    <text evidence="1">The sequence shown here is derived from an EMBL/GenBank/DDBJ whole genome shotgun (WGS) entry which is preliminary data.</text>
</comment>
<dbReference type="OrthoDB" id="203682at2759"/>
<protein>
    <recommendedName>
        <fullName evidence="3">Plastid lipid-associated protein/fibrillin conserved domain-containing protein</fullName>
    </recommendedName>
</protein>
<evidence type="ECO:0000313" key="1">
    <source>
        <dbReference type="EMBL" id="KAG5191870.1"/>
    </source>
</evidence>
<gene>
    <name evidence="1" type="ORF">JKP88DRAFT_294612</name>
</gene>
<sequence length="201" mass="22531">MQRDDVELLVTRLQELVPAEEPFNGDDMLGSWTLVYSSGEVFRGDPVFAHIQALAGNPLWPNRVYRMAGAMPTARVGTVQQTIAAGGEEGRCKRCLVIRLEVFPWNYLQGTIETEARIVNDDIGDGLEVIVERSAVTESPLTRFWPGKNGPPAVPVARLSERFFDRLPRLALETLYLDSDFRVTRLPDDTLLIYVKDPAQT</sequence>
<organism evidence="1 2">
    <name type="scientific">Tribonema minus</name>
    <dbReference type="NCBI Taxonomy" id="303371"/>
    <lineage>
        <taxon>Eukaryota</taxon>
        <taxon>Sar</taxon>
        <taxon>Stramenopiles</taxon>
        <taxon>Ochrophyta</taxon>
        <taxon>PX clade</taxon>
        <taxon>Xanthophyceae</taxon>
        <taxon>Tribonematales</taxon>
        <taxon>Tribonemataceae</taxon>
        <taxon>Tribonema</taxon>
    </lineage>
</organism>
<dbReference type="EMBL" id="JAFCMP010000013">
    <property type="protein sequence ID" value="KAG5191870.1"/>
    <property type="molecule type" value="Genomic_DNA"/>
</dbReference>
<dbReference type="AlphaFoldDB" id="A0A835ZIJ0"/>
<keyword evidence="2" id="KW-1185">Reference proteome</keyword>
<accession>A0A835ZIJ0</accession>